<dbReference type="InterPro" id="IPR003749">
    <property type="entry name" value="ThiS/MoaD-like"/>
</dbReference>
<dbReference type="Pfam" id="PF02597">
    <property type="entry name" value="ThiS"/>
    <property type="match status" value="1"/>
</dbReference>
<dbReference type="Gene3D" id="3.10.20.30">
    <property type="match status" value="1"/>
</dbReference>
<organism evidence="1 2">
    <name type="scientific">Leptospirillum ferrodiazotrophum</name>
    <dbReference type="NCBI Taxonomy" id="412449"/>
    <lineage>
        <taxon>Bacteria</taxon>
        <taxon>Pseudomonadati</taxon>
        <taxon>Nitrospirota</taxon>
        <taxon>Nitrospiria</taxon>
        <taxon>Nitrospirales</taxon>
        <taxon>Nitrospiraceae</taxon>
        <taxon>Leptospirillum</taxon>
    </lineage>
</organism>
<dbReference type="InterPro" id="IPR016155">
    <property type="entry name" value="Mopterin_synth/thiamin_S_b"/>
</dbReference>
<evidence type="ECO:0000313" key="1">
    <source>
        <dbReference type="EMBL" id="EES53649.1"/>
    </source>
</evidence>
<proteinExistence type="predicted"/>
<reference evidence="1 2" key="1">
    <citation type="journal article" date="2009" name="Appl. Environ. Microbiol.">
        <title>Community genomic and proteomic analyses of chemoautotrophic iron-oxidizing "Leptospirillum rubarum" (Group II) and "Leptospirillum ferrodiazotrophum" (Group III) bacteria in acid mine drainage biofilms.</title>
        <authorList>
            <person name="Goltsman D.S."/>
            <person name="Denef V.J."/>
            <person name="Singer S.W."/>
            <person name="VerBerkmoes N.C."/>
            <person name="Lefsrud M."/>
            <person name="Mueller R.S."/>
            <person name="Dick G.J."/>
            <person name="Sun C.L."/>
            <person name="Wheeler K.E."/>
            <person name="Zemla A."/>
            <person name="Baker B.J."/>
            <person name="Hauser L."/>
            <person name="Land M."/>
            <person name="Shah M.B."/>
            <person name="Thelen M.P."/>
            <person name="Hettich R.L."/>
            <person name="Banfield J.F."/>
        </authorList>
    </citation>
    <scope>NUCLEOTIDE SEQUENCE [LARGE SCALE GENOMIC DNA]</scope>
</reference>
<dbReference type="NCBIfam" id="TIGR01683">
    <property type="entry name" value="thiS"/>
    <property type="match status" value="1"/>
</dbReference>
<dbReference type="PANTHER" id="PTHR34472:SF1">
    <property type="entry name" value="SULFUR CARRIER PROTEIN THIS"/>
    <property type="match status" value="1"/>
</dbReference>
<gene>
    <name evidence="1" type="ORF">UBAL3_69480015</name>
</gene>
<evidence type="ECO:0000313" key="2">
    <source>
        <dbReference type="Proteomes" id="UP000009374"/>
    </source>
</evidence>
<dbReference type="PANTHER" id="PTHR34472">
    <property type="entry name" value="SULFUR CARRIER PROTEIN THIS"/>
    <property type="match status" value="1"/>
</dbReference>
<dbReference type="InterPro" id="IPR010035">
    <property type="entry name" value="Thi_S"/>
</dbReference>
<dbReference type="CDD" id="cd00565">
    <property type="entry name" value="Ubl_ThiS"/>
    <property type="match status" value="1"/>
</dbReference>
<name>C6HUM3_9BACT</name>
<dbReference type="AlphaFoldDB" id="C6HUM3"/>
<dbReference type="SUPFAM" id="SSF54285">
    <property type="entry name" value="MoaD/ThiS"/>
    <property type="match status" value="1"/>
</dbReference>
<dbReference type="InterPro" id="IPR012675">
    <property type="entry name" value="Beta-grasp_dom_sf"/>
</dbReference>
<sequence>MEVRINGKPETVADKSTVGSVLAARELDPALVSVEHNGNILERSQLDSAVLSEGDELEILFFMGGGQA</sequence>
<protein>
    <submittedName>
        <fullName evidence="1">Thiamine biosynthesis protein ThiS</fullName>
    </submittedName>
</protein>
<keyword evidence="2" id="KW-1185">Reference proteome</keyword>
<dbReference type="Proteomes" id="UP000009374">
    <property type="component" value="Unassembled WGS sequence"/>
</dbReference>
<dbReference type="EMBL" id="GG693857">
    <property type="protein sequence ID" value="EES53649.1"/>
    <property type="molecule type" value="Genomic_DNA"/>
</dbReference>
<accession>C6HUM3</accession>